<evidence type="ECO:0008006" key="4">
    <source>
        <dbReference type="Google" id="ProtNLM"/>
    </source>
</evidence>
<dbReference type="InterPro" id="IPR016024">
    <property type="entry name" value="ARM-type_fold"/>
</dbReference>
<gene>
    <name evidence="2" type="ORF">CLV48_101838</name>
</gene>
<sequence length="378" mass="43940">MSEFLSLMTKWDSFVQFGEGGQHYVFAGLSDLAILILSLSVCVVIVYLLYIRSVKLFREKIKKLVQYKINGFFSELIFSDGQMESDYDEKINEFKKKVPLHKDWCKDLLIQNIIDLDKNLKGQSKELLLSVFFKLDLLGYTEKLVNSSTWYYKTKGISYWKELNYSNAAEKIYPLIFHDNHYIRSSALIAYISLSEVNPLNVLEEYGDSITYIESLNLMEVIQRRKIKKPKNLVNWLKFEEESKLIFALKLVAYYNDLDAAGAVVQTLESPNSKVRHEAIRCIGKLYYFDAEQDLISMFFNEPEENQVEIIRALKEIGSQDSVDFLHYILGLNKGSEIKINAMYALKSLDAGFIKNEIQNNKELELVRKHVKNPYLEV</sequence>
<evidence type="ECO:0000313" key="2">
    <source>
        <dbReference type="EMBL" id="PSL07899.1"/>
    </source>
</evidence>
<dbReference type="EMBL" id="PYGF01000001">
    <property type="protein sequence ID" value="PSL07899.1"/>
    <property type="molecule type" value="Genomic_DNA"/>
</dbReference>
<name>A0A2P8EEK7_9BACT</name>
<dbReference type="Proteomes" id="UP000240708">
    <property type="component" value="Unassembled WGS sequence"/>
</dbReference>
<keyword evidence="3" id="KW-1185">Reference proteome</keyword>
<dbReference type="Gene3D" id="1.25.10.10">
    <property type="entry name" value="Leucine-rich Repeat Variant"/>
    <property type="match status" value="1"/>
</dbReference>
<feature type="transmembrane region" description="Helical" evidence="1">
    <location>
        <begin position="32"/>
        <end position="51"/>
    </location>
</feature>
<dbReference type="SUPFAM" id="SSF48371">
    <property type="entry name" value="ARM repeat"/>
    <property type="match status" value="1"/>
</dbReference>
<dbReference type="RefSeq" id="WP_211299881.1">
    <property type="nucleotide sequence ID" value="NZ_JAUVYL010000087.1"/>
</dbReference>
<keyword evidence="1" id="KW-1133">Transmembrane helix</keyword>
<evidence type="ECO:0000313" key="3">
    <source>
        <dbReference type="Proteomes" id="UP000240708"/>
    </source>
</evidence>
<keyword evidence="1" id="KW-0472">Membrane</keyword>
<evidence type="ECO:0000256" key="1">
    <source>
        <dbReference type="SAM" id="Phobius"/>
    </source>
</evidence>
<protein>
    <recommendedName>
        <fullName evidence="4">HEAT repeat protein</fullName>
    </recommendedName>
</protein>
<proteinExistence type="predicted"/>
<accession>A0A2P8EEK7</accession>
<comment type="caution">
    <text evidence="2">The sequence shown here is derived from an EMBL/GenBank/DDBJ whole genome shotgun (WGS) entry which is preliminary data.</text>
</comment>
<reference evidence="2 3" key="1">
    <citation type="submission" date="2018-03" db="EMBL/GenBank/DDBJ databases">
        <title>Genomic Encyclopedia of Archaeal and Bacterial Type Strains, Phase II (KMG-II): from individual species to whole genera.</title>
        <authorList>
            <person name="Goeker M."/>
        </authorList>
    </citation>
    <scope>NUCLEOTIDE SEQUENCE [LARGE SCALE GENOMIC DNA]</scope>
    <source>
        <strain evidence="2 3">DSM 28057</strain>
    </source>
</reference>
<dbReference type="InterPro" id="IPR011989">
    <property type="entry name" value="ARM-like"/>
</dbReference>
<organism evidence="2 3">
    <name type="scientific">Cecembia rubra</name>
    <dbReference type="NCBI Taxonomy" id="1485585"/>
    <lineage>
        <taxon>Bacteria</taxon>
        <taxon>Pseudomonadati</taxon>
        <taxon>Bacteroidota</taxon>
        <taxon>Cytophagia</taxon>
        <taxon>Cytophagales</taxon>
        <taxon>Cyclobacteriaceae</taxon>
        <taxon>Cecembia</taxon>
    </lineage>
</organism>
<dbReference type="AlphaFoldDB" id="A0A2P8EEK7"/>
<keyword evidence="1" id="KW-0812">Transmembrane</keyword>